<evidence type="ECO:0000313" key="3">
    <source>
        <dbReference type="Proteomes" id="UP001331761"/>
    </source>
</evidence>
<organism evidence="2 3">
    <name type="scientific">Trichostrongylus colubriformis</name>
    <name type="common">Black scour worm</name>
    <dbReference type="NCBI Taxonomy" id="6319"/>
    <lineage>
        <taxon>Eukaryota</taxon>
        <taxon>Metazoa</taxon>
        <taxon>Ecdysozoa</taxon>
        <taxon>Nematoda</taxon>
        <taxon>Chromadorea</taxon>
        <taxon>Rhabditida</taxon>
        <taxon>Rhabditina</taxon>
        <taxon>Rhabditomorpha</taxon>
        <taxon>Strongyloidea</taxon>
        <taxon>Trichostrongylidae</taxon>
        <taxon>Trichostrongylus</taxon>
    </lineage>
</organism>
<protein>
    <submittedName>
        <fullName evidence="2">Uncharacterized protein</fullName>
    </submittedName>
</protein>
<sequence length="127" mass="13899">RSGNSLALRLLLPCVINMFVFIVGQVVITHGTGEGKWAGFTVMLVFCTNSALNPLLLLVCSRSIRRQVLALLGLRRPSYISEKFTSTVYRNPLVERSKTDLITSSPAMSAQLRVCISPSCSESSTHV</sequence>
<keyword evidence="3" id="KW-1185">Reference proteome</keyword>
<reference evidence="2 3" key="1">
    <citation type="submission" date="2019-10" db="EMBL/GenBank/DDBJ databases">
        <title>Assembly and Annotation for the nematode Trichostrongylus colubriformis.</title>
        <authorList>
            <person name="Martin J."/>
        </authorList>
    </citation>
    <scope>NUCLEOTIDE SEQUENCE [LARGE SCALE GENOMIC DNA]</scope>
    <source>
        <strain evidence="2">G859</strain>
        <tissue evidence="2">Whole worm</tissue>
    </source>
</reference>
<evidence type="ECO:0000256" key="1">
    <source>
        <dbReference type="SAM" id="Phobius"/>
    </source>
</evidence>
<name>A0AAN8IVC6_TRICO</name>
<feature type="transmembrane region" description="Helical" evidence="1">
    <location>
        <begin position="40"/>
        <end position="60"/>
    </location>
</feature>
<comment type="caution">
    <text evidence="2">The sequence shown here is derived from an EMBL/GenBank/DDBJ whole genome shotgun (WGS) entry which is preliminary data.</text>
</comment>
<dbReference type="Proteomes" id="UP001331761">
    <property type="component" value="Unassembled WGS sequence"/>
</dbReference>
<dbReference type="Gene3D" id="1.20.1070.10">
    <property type="entry name" value="Rhodopsin 7-helix transmembrane proteins"/>
    <property type="match status" value="1"/>
</dbReference>
<dbReference type="EMBL" id="WIXE01004590">
    <property type="protein sequence ID" value="KAK5982907.1"/>
    <property type="molecule type" value="Genomic_DNA"/>
</dbReference>
<dbReference type="SUPFAM" id="SSF81321">
    <property type="entry name" value="Family A G protein-coupled receptor-like"/>
    <property type="match status" value="1"/>
</dbReference>
<keyword evidence="1" id="KW-1133">Transmembrane helix</keyword>
<dbReference type="AlphaFoldDB" id="A0AAN8IVC6"/>
<proteinExistence type="predicted"/>
<feature type="non-terminal residue" evidence="2">
    <location>
        <position position="1"/>
    </location>
</feature>
<evidence type="ECO:0000313" key="2">
    <source>
        <dbReference type="EMBL" id="KAK5982907.1"/>
    </source>
</evidence>
<gene>
    <name evidence="2" type="ORF">GCK32_020746</name>
</gene>
<keyword evidence="1" id="KW-0472">Membrane</keyword>
<feature type="transmembrane region" description="Helical" evidence="1">
    <location>
        <begin position="7"/>
        <end position="28"/>
    </location>
</feature>
<keyword evidence="1" id="KW-0812">Transmembrane</keyword>
<accession>A0AAN8IVC6</accession>